<feature type="transmembrane region" description="Helical" evidence="1">
    <location>
        <begin position="6"/>
        <end position="25"/>
    </location>
</feature>
<keyword evidence="1" id="KW-0472">Membrane</keyword>
<evidence type="ECO:0000313" key="3">
    <source>
        <dbReference type="Proteomes" id="UP001328733"/>
    </source>
</evidence>
<protein>
    <submittedName>
        <fullName evidence="2">DUF4359 domain-containing protein</fullName>
    </submittedName>
</protein>
<dbReference type="RefSeq" id="WP_332863101.1">
    <property type="nucleotide sequence ID" value="NZ_JBAFSM010000001.1"/>
</dbReference>
<sequence length="128" mass="14176">MKLAKFGGIVLGTFLAGIGAVLLTTNPNRQDYEQYATRALTTYLKEGACDKARSNPEIQALLRGYCKLLVDTGHPFLKQVIAAGTTRQNFLIFSVYQTELSFPAPVPSYQFSTIAVGRKFFTYEALEI</sequence>
<comment type="caution">
    <text evidence="2">The sequence shown here is derived from an EMBL/GenBank/DDBJ whole genome shotgun (WGS) entry which is preliminary data.</text>
</comment>
<reference evidence="2 3" key="1">
    <citation type="submission" date="2024-01" db="EMBL/GenBank/DDBJ databases">
        <title>Genomic insights into the taxonomy and metabolism of the cyanobacterium Pannus brasiliensis CCIBt3594.</title>
        <authorList>
            <person name="Machado M."/>
            <person name="Botero N.B."/>
            <person name="Andreote A.P.D."/>
            <person name="Feitosa A.M.T."/>
            <person name="Popin R."/>
            <person name="Sivonen K."/>
            <person name="Fiore M.F."/>
        </authorList>
    </citation>
    <scope>NUCLEOTIDE SEQUENCE [LARGE SCALE GENOMIC DNA]</scope>
    <source>
        <strain evidence="2 3">CCIBt3594</strain>
    </source>
</reference>
<accession>A0AAW9QQV4</accession>
<evidence type="ECO:0000256" key="1">
    <source>
        <dbReference type="SAM" id="Phobius"/>
    </source>
</evidence>
<keyword evidence="3" id="KW-1185">Reference proteome</keyword>
<dbReference type="Proteomes" id="UP001328733">
    <property type="component" value="Unassembled WGS sequence"/>
</dbReference>
<dbReference type="EMBL" id="JBAFSM010000001">
    <property type="protein sequence ID" value="MEG3435653.1"/>
    <property type="molecule type" value="Genomic_DNA"/>
</dbReference>
<dbReference type="Pfam" id="PF14271">
    <property type="entry name" value="DUF4359"/>
    <property type="match status" value="1"/>
</dbReference>
<proteinExistence type="predicted"/>
<dbReference type="InterPro" id="IPR025578">
    <property type="entry name" value="DUF4359"/>
</dbReference>
<dbReference type="AlphaFoldDB" id="A0AAW9QQV4"/>
<gene>
    <name evidence="2" type="ORF">V0288_00845</name>
</gene>
<name>A0AAW9QQV4_9CHRO</name>
<keyword evidence="1" id="KW-1133">Transmembrane helix</keyword>
<evidence type="ECO:0000313" key="2">
    <source>
        <dbReference type="EMBL" id="MEG3435653.1"/>
    </source>
</evidence>
<keyword evidence="1" id="KW-0812">Transmembrane</keyword>
<organism evidence="2 3">
    <name type="scientific">Pannus brasiliensis CCIBt3594</name>
    <dbReference type="NCBI Taxonomy" id="1427578"/>
    <lineage>
        <taxon>Bacteria</taxon>
        <taxon>Bacillati</taxon>
        <taxon>Cyanobacteriota</taxon>
        <taxon>Cyanophyceae</taxon>
        <taxon>Oscillatoriophycideae</taxon>
        <taxon>Chroococcales</taxon>
        <taxon>Microcystaceae</taxon>
        <taxon>Pannus</taxon>
    </lineage>
</organism>